<feature type="region of interest" description="Disordered" evidence="1">
    <location>
        <begin position="1"/>
        <end position="60"/>
    </location>
</feature>
<reference evidence="2 3" key="1">
    <citation type="journal article" date="2023" name="Sci. Data">
        <title>Genome assembly of the Korean intertidal mud-creeper Batillaria attramentaria.</title>
        <authorList>
            <person name="Patra A.K."/>
            <person name="Ho P.T."/>
            <person name="Jun S."/>
            <person name="Lee S.J."/>
            <person name="Kim Y."/>
            <person name="Won Y.J."/>
        </authorList>
    </citation>
    <scope>NUCLEOTIDE SEQUENCE [LARGE SCALE GENOMIC DNA]</scope>
    <source>
        <strain evidence="2">Wonlab-2016</strain>
    </source>
</reference>
<evidence type="ECO:0000313" key="2">
    <source>
        <dbReference type="EMBL" id="KAK7508224.1"/>
    </source>
</evidence>
<keyword evidence="3" id="KW-1185">Reference proteome</keyword>
<gene>
    <name evidence="2" type="ORF">BaRGS_00000463</name>
</gene>
<dbReference type="Proteomes" id="UP001519460">
    <property type="component" value="Unassembled WGS sequence"/>
</dbReference>
<sequence>MSKQVQSVPEQKQARRAASERPSSPSCSDSCKPLYSGHPASNLRDVRAYRAKTGDRRRKEDATDYRMYGGFCIKAFIASLLHHPLMSGLLLPSISSHPKPPPSNPPPLSLCGSNPPPPPPPAPEISQDSEVDGARRMRRTCECSGAPRGQRVSLMIYGLPLPDARPLALPQPRLEDAIPAQRLAGPLQLLQQLAEIAAASSLQPVSPTTSQTPIFAAVVPGPYFFAIPYVVPKLWNVKKYVPVARQNCETQWNQSRSGVDNKRAKEQVATVFGGLSWKRREEGPAWDRVMVFYFSSSHPAAATCGYTTSSLTAIQRSLAPAPDPCTLSYPISLSALGAQTGFTGIESVVSPAAAVLVAVLCVYVMVSGGTG</sequence>
<accession>A0ABD0M9T6</accession>
<evidence type="ECO:0000256" key="1">
    <source>
        <dbReference type="SAM" id="MobiDB-lite"/>
    </source>
</evidence>
<proteinExistence type="predicted"/>
<dbReference type="EMBL" id="JACVVK020000002">
    <property type="protein sequence ID" value="KAK7508224.1"/>
    <property type="molecule type" value="Genomic_DNA"/>
</dbReference>
<protein>
    <submittedName>
        <fullName evidence="2">Uncharacterized protein</fullName>
    </submittedName>
</protein>
<organism evidence="2 3">
    <name type="scientific">Batillaria attramentaria</name>
    <dbReference type="NCBI Taxonomy" id="370345"/>
    <lineage>
        <taxon>Eukaryota</taxon>
        <taxon>Metazoa</taxon>
        <taxon>Spiralia</taxon>
        <taxon>Lophotrochozoa</taxon>
        <taxon>Mollusca</taxon>
        <taxon>Gastropoda</taxon>
        <taxon>Caenogastropoda</taxon>
        <taxon>Sorbeoconcha</taxon>
        <taxon>Cerithioidea</taxon>
        <taxon>Batillariidae</taxon>
        <taxon>Batillaria</taxon>
    </lineage>
</organism>
<feature type="compositionally biased region" description="Polar residues" evidence="1">
    <location>
        <begin position="1"/>
        <end position="10"/>
    </location>
</feature>
<feature type="compositionally biased region" description="Low complexity" evidence="1">
    <location>
        <begin position="20"/>
        <end position="33"/>
    </location>
</feature>
<feature type="region of interest" description="Disordered" evidence="1">
    <location>
        <begin position="96"/>
        <end position="136"/>
    </location>
</feature>
<evidence type="ECO:0000313" key="3">
    <source>
        <dbReference type="Proteomes" id="UP001519460"/>
    </source>
</evidence>
<dbReference type="AlphaFoldDB" id="A0ABD0M9T6"/>
<feature type="compositionally biased region" description="Basic and acidic residues" evidence="1">
    <location>
        <begin position="44"/>
        <end position="60"/>
    </location>
</feature>
<comment type="caution">
    <text evidence="2">The sequence shown here is derived from an EMBL/GenBank/DDBJ whole genome shotgun (WGS) entry which is preliminary data.</text>
</comment>
<name>A0ABD0M9T6_9CAEN</name>
<feature type="compositionally biased region" description="Pro residues" evidence="1">
    <location>
        <begin position="98"/>
        <end position="123"/>
    </location>
</feature>